<dbReference type="UniPathway" id="UPA00048">
    <property type="reaction ID" value="UER00071"/>
</dbReference>
<evidence type="ECO:0000259" key="11">
    <source>
        <dbReference type="Pfam" id="PF00694"/>
    </source>
</evidence>
<evidence type="ECO:0000313" key="13">
    <source>
        <dbReference type="Proteomes" id="UP000487117"/>
    </source>
</evidence>
<dbReference type="InterPro" id="IPR015928">
    <property type="entry name" value="Aconitase/3IPM_dehydase_swvl"/>
</dbReference>
<accession>A0A7V8JN66</accession>
<dbReference type="EC" id="4.2.1.33" evidence="6"/>
<evidence type="ECO:0000256" key="6">
    <source>
        <dbReference type="ARBA" id="ARBA00011998"/>
    </source>
</evidence>
<keyword evidence="10" id="KW-0100">Branched-chain amino acid biosynthesis</keyword>
<evidence type="ECO:0000256" key="5">
    <source>
        <dbReference type="ARBA" id="ARBA00011271"/>
    </source>
</evidence>
<dbReference type="EMBL" id="WNDS01000001">
    <property type="protein sequence ID" value="KAF1017427.1"/>
    <property type="molecule type" value="Genomic_DNA"/>
</dbReference>
<comment type="catalytic activity">
    <reaction evidence="1">
        <text>(2R,3S)-3-isopropylmalate = (2S)-2-isopropylmalate</text>
        <dbReference type="Rhea" id="RHEA:32287"/>
        <dbReference type="ChEBI" id="CHEBI:1178"/>
        <dbReference type="ChEBI" id="CHEBI:35121"/>
        <dbReference type="EC" id="4.2.1.33"/>
    </reaction>
</comment>
<dbReference type="SUPFAM" id="SSF52016">
    <property type="entry name" value="LeuD/IlvD-like"/>
    <property type="match status" value="1"/>
</dbReference>
<comment type="function">
    <text evidence="2">Catalyzes the isomerization between 2-isopropylmalate and 3-isopropylmalate, via the formation of 2-isopropylmaleate.</text>
</comment>
<dbReference type="Gene3D" id="3.20.19.10">
    <property type="entry name" value="Aconitase, domain 4"/>
    <property type="match status" value="1"/>
</dbReference>
<comment type="caution">
    <text evidence="12">The sequence shown here is derived from an EMBL/GenBank/DDBJ whole genome shotgun (WGS) entry which is preliminary data.</text>
</comment>
<evidence type="ECO:0000256" key="4">
    <source>
        <dbReference type="ARBA" id="ARBA00009845"/>
    </source>
</evidence>
<evidence type="ECO:0000256" key="7">
    <source>
        <dbReference type="ARBA" id="ARBA00022430"/>
    </source>
</evidence>
<evidence type="ECO:0000313" key="12">
    <source>
        <dbReference type="EMBL" id="KAF1017427.1"/>
    </source>
</evidence>
<evidence type="ECO:0000256" key="3">
    <source>
        <dbReference type="ARBA" id="ARBA00004729"/>
    </source>
</evidence>
<dbReference type="NCBIfam" id="TIGR00171">
    <property type="entry name" value="leuD"/>
    <property type="match status" value="1"/>
</dbReference>
<evidence type="ECO:0000256" key="10">
    <source>
        <dbReference type="ARBA" id="ARBA00023304"/>
    </source>
</evidence>
<sequence length="217" mass="24253">MSTAHDIPARLQGRAAMIDIANLDTDQIMPKQFLRGIDKAGLAQGLLYDLRFDAQGQPRPAFVLNRPAFAAADMLLAASNFGCGSSREHAVWGLQQFGIRAVIASSFGEIFYSNAMNNRLLLVMVAEADAQRFLQQARDTDAPLAVEIDVARQQVRCGDHVAVFTLSERHRHMFLEGLDVIGASLTYRTQIDAFAARHWQQQTWLRDVARRTRERLG</sequence>
<feature type="domain" description="Aconitase A/isopropylmalate dehydratase small subunit swivel" evidence="11">
    <location>
        <begin position="11"/>
        <end position="125"/>
    </location>
</feature>
<keyword evidence="7" id="KW-0432">Leucine biosynthesis</keyword>
<dbReference type="NCBIfam" id="NF002458">
    <property type="entry name" value="PRK01641.1"/>
    <property type="match status" value="1"/>
</dbReference>
<dbReference type="Proteomes" id="UP000487117">
    <property type="component" value="Unassembled WGS sequence"/>
</dbReference>
<dbReference type="PANTHER" id="PTHR43345:SF5">
    <property type="entry name" value="3-ISOPROPYLMALATE DEHYDRATASE SMALL SUBUNIT"/>
    <property type="match status" value="1"/>
</dbReference>
<gene>
    <name evidence="12" type="primary">leuD1_1</name>
    <name evidence="12" type="ORF">GAK31_00692</name>
</gene>
<comment type="pathway">
    <text evidence="3">Amino-acid biosynthesis; L-leucine biosynthesis; L-leucine from 3-methyl-2-oxobutanoate: step 2/4.</text>
</comment>
<dbReference type="AlphaFoldDB" id="A0A7V8JN66"/>
<dbReference type="InterPro" id="IPR050075">
    <property type="entry name" value="LeuD"/>
</dbReference>
<dbReference type="Pfam" id="PF00694">
    <property type="entry name" value="Aconitase_C"/>
    <property type="match status" value="1"/>
</dbReference>
<evidence type="ECO:0000256" key="8">
    <source>
        <dbReference type="ARBA" id="ARBA00022605"/>
    </source>
</evidence>
<keyword evidence="8" id="KW-0028">Amino-acid biosynthesis</keyword>
<evidence type="ECO:0000256" key="1">
    <source>
        <dbReference type="ARBA" id="ARBA00000491"/>
    </source>
</evidence>
<dbReference type="InterPro" id="IPR033940">
    <property type="entry name" value="IPMI_Swivel"/>
</dbReference>
<dbReference type="InterPro" id="IPR000573">
    <property type="entry name" value="AconitaseA/IPMdHydase_ssu_swvl"/>
</dbReference>
<dbReference type="CDD" id="cd01577">
    <property type="entry name" value="IPMI_Swivel"/>
    <property type="match status" value="1"/>
</dbReference>
<dbReference type="InterPro" id="IPR004431">
    <property type="entry name" value="3-IsopropMal_deHydase_ssu"/>
</dbReference>
<protein>
    <recommendedName>
        <fullName evidence="6">3-isopropylmalate dehydratase</fullName>
        <ecNumber evidence="6">4.2.1.33</ecNumber>
    </recommendedName>
</protein>
<dbReference type="GO" id="GO:0009098">
    <property type="term" value="P:L-leucine biosynthetic process"/>
    <property type="evidence" value="ECO:0007669"/>
    <property type="project" value="UniProtKB-UniPathway"/>
</dbReference>
<evidence type="ECO:0000256" key="9">
    <source>
        <dbReference type="ARBA" id="ARBA00023239"/>
    </source>
</evidence>
<reference evidence="13" key="1">
    <citation type="journal article" date="2020" name="MBio">
        <title>Horizontal gene transfer to a defensive symbiont with a reduced genome amongst a multipartite beetle microbiome.</title>
        <authorList>
            <person name="Waterworth S.C."/>
            <person name="Florez L.V."/>
            <person name="Rees E.R."/>
            <person name="Hertweck C."/>
            <person name="Kaltenpoth M."/>
            <person name="Kwan J.C."/>
        </authorList>
    </citation>
    <scope>NUCLEOTIDE SEQUENCE [LARGE SCALE GENOMIC DNA]</scope>
</reference>
<evidence type="ECO:0000256" key="2">
    <source>
        <dbReference type="ARBA" id="ARBA00002695"/>
    </source>
</evidence>
<dbReference type="GO" id="GO:0003861">
    <property type="term" value="F:3-isopropylmalate dehydratase activity"/>
    <property type="evidence" value="ECO:0007669"/>
    <property type="project" value="UniProtKB-EC"/>
</dbReference>
<organism evidence="12 13">
    <name type="scientific">Stenotrophomonas maltophilia</name>
    <name type="common">Pseudomonas maltophilia</name>
    <name type="synonym">Xanthomonas maltophilia</name>
    <dbReference type="NCBI Taxonomy" id="40324"/>
    <lineage>
        <taxon>Bacteria</taxon>
        <taxon>Pseudomonadati</taxon>
        <taxon>Pseudomonadota</taxon>
        <taxon>Gammaproteobacteria</taxon>
        <taxon>Lysobacterales</taxon>
        <taxon>Lysobacteraceae</taxon>
        <taxon>Stenotrophomonas</taxon>
        <taxon>Stenotrophomonas maltophilia group</taxon>
    </lineage>
</organism>
<dbReference type="PANTHER" id="PTHR43345">
    <property type="entry name" value="3-ISOPROPYLMALATE DEHYDRATASE SMALL SUBUNIT 2-RELATED-RELATED"/>
    <property type="match status" value="1"/>
</dbReference>
<comment type="subunit">
    <text evidence="5">Heterodimer of LeuC and LeuD.</text>
</comment>
<keyword evidence="9" id="KW-0456">Lyase</keyword>
<comment type="similarity">
    <text evidence="4">Belongs to the LeuD family. LeuD type 1 subfamily.</text>
</comment>
<dbReference type="GO" id="GO:0009316">
    <property type="term" value="C:3-isopropylmalate dehydratase complex"/>
    <property type="evidence" value="ECO:0007669"/>
    <property type="project" value="InterPro"/>
</dbReference>
<proteinExistence type="inferred from homology"/>
<name>A0A7V8JN66_STEMA</name>